<protein>
    <submittedName>
        <fullName evidence="1">Uncharacterized protein</fullName>
    </submittedName>
</protein>
<dbReference type="EMBL" id="MU266369">
    <property type="protein sequence ID" value="KAH7927247.1"/>
    <property type="molecule type" value="Genomic_DNA"/>
</dbReference>
<dbReference type="Proteomes" id="UP000790709">
    <property type="component" value="Unassembled WGS sequence"/>
</dbReference>
<sequence length="709" mass="79228">MQSLRTRRPSESRQVKRQPSKLAKQQVNKNVRKSTVDDKIKKRMSLRYAEISSPTDASVPAVPTIPIGLRPGAVRDQDEIVQGSEQVKEDYKLADQKLLDADEFDPDVYLKAKLANSTEAELKSLQSSLRSSKDDTAVELQRNVFKNYAEFVLISKEISVLENEMLELKESLAEWKSMPSLLHIDESASVAERRRNVRSSIADLRVLYANQMQNLHAQIEGSAKFAPTTPGRHVISEMDGIFALNAATYKVNNTVKFVVLDDAVLVAKRRRRNNAESGKLVAERCWPLNEMLVLDTKDTPNMTNVFKVRHGKETHVYRTETASDKKALLSQFRQVAEELAVKKRKEREGEHERRKSLWVGGAGDRTSLALNPDKMPPLPDWMAELAQKAGVEGSSAKDKAERDARWVGDFSDDLTVAIALREWDQAVTLIEQGKAKLPTTPLLATKLTTLTASLTSALLEALSSPTNRKSTVVSLISHLLRLNAGAAARSTFLAARSESLRSYVRAIRFEGHVGMYINDLAMVVFTGIKHTADWFLAGFVEHEMTSSFIDWAKKQIEMYAEMFRKQVYISDVEQRTVEEALRITYNQSKKLLQEFGLDFRFLLDELLVENPKDKAQPMPFHFSQTVSALVPPPPSPSRSRTPQLSSTVSPVPPVPPLPTGSPSRDSDTSSRPPRSARASPAPPPRSSNRPGSTTQRPPPVAIPQREGMF</sequence>
<keyword evidence="2" id="KW-1185">Reference proteome</keyword>
<reference evidence="1" key="1">
    <citation type="journal article" date="2021" name="New Phytol.">
        <title>Evolutionary innovations through gain and loss of genes in the ectomycorrhizal Boletales.</title>
        <authorList>
            <person name="Wu G."/>
            <person name="Miyauchi S."/>
            <person name="Morin E."/>
            <person name="Kuo A."/>
            <person name="Drula E."/>
            <person name="Varga T."/>
            <person name="Kohler A."/>
            <person name="Feng B."/>
            <person name="Cao Y."/>
            <person name="Lipzen A."/>
            <person name="Daum C."/>
            <person name="Hundley H."/>
            <person name="Pangilinan J."/>
            <person name="Johnson J."/>
            <person name="Barry K."/>
            <person name="LaButti K."/>
            <person name="Ng V."/>
            <person name="Ahrendt S."/>
            <person name="Min B."/>
            <person name="Choi I.G."/>
            <person name="Park H."/>
            <person name="Plett J.M."/>
            <person name="Magnuson J."/>
            <person name="Spatafora J.W."/>
            <person name="Nagy L.G."/>
            <person name="Henrissat B."/>
            <person name="Grigoriev I.V."/>
            <person name="Yang Z.L."/>
            <person name="Xu J."/>
            <person name="Martin F.M."/>
        </authorList>
    </citation>
    <scope>NUCLEOTIDE SEQUENCE</scope>
    <source>
        <strain evidence="1">KUC20120723A-06</strain>
    </source>
</reference>
<accession>A0ACB8BP28</accession>
<evidence type="ECO:0000313" key="2">
    <source>
        <dbReference type="Proteomes" id="UP000790709"/>
    </source>
</evidence>
<gene>
    <name evidence="1" type="ORF">BV22DRAFT_1111182</name>
</gene>
<evidence type="ECO:0000313" key="1">
    <source>
        <dbReference type="EMBL" id="KAH7927247.1"/>
    </source>
</evidence>
<proteinExistence type="predicted"/>
<organism evidence="1 2">
    <name type="scientific">Leucogyrophana mollusca</name>
    <dbReference type="NCBI Taxonomy" id="85980"/>
    <lineage>
        <taxon>Eukaryota</taxon>
        <taxon>Fungi</taxon>
        <taxon>Dikarya</taxon>
        <taxon>Basidiomycota</taxon>
        <taxon>Agaricomycotina</taxon>
        <taxon>Agaricomycetes</taxon>
        <taxon>Agaricomycetidae</taxon>
        <taxon>Boletales</taxon>
        <taxon>Boletales incertae sedis</taxon>
        <taxon>Leucogyrophana</taxon>
    </lineage>
</organism>
<name>A0ACB8BP28_9AGAM</name>
<comment type="caution">
    <text evidence="1">The sequence shown here is derived from an EMBL/GenBank/DDBJ whole genome shotgun (WGS) entry which is preliminary data.</text>
</comment>